<dbReference type="EMBL" id="RSCL01000069">
    <property type="protein sequence ID" value="RUS92780.1"/>
    <property type="molecule type" value="Genomic_DNA"/>
</dbReference>
<organism evidence="1 2">
    <name type="scientific">Dulcicalothrix desertica PCC 7102</name>
    <dbReference type="NCBI Taxonomy" id="232991"/>
    <lineage>
        <taxon>Bacteria</taxon>
        <taxon>Bacillati</taxon>
        <taxon>Cyanobacteriota</taxon>
        <taxon>Cyanophyceae</taxon>
        <taxon>Nostocales</taxon>
        <taxon>Calotrichaceae</taxon>
        <taxon>Dulcicalothrix</taxon>
    </lineage>
</organism>
<sequence length="60" mass="6833">MVKSCAYWISLKGRQDTKNDKTVTIEIPGENVLTPDVLLKLVEDEADNKNRLLSLNEPFE</sequence>
<reference evidence="1" key="2">
    <citation type="journal article" date="2019" name="Genome Biol. Evol.">
        <title>Day and night: Metabolic profiles and evolutionary relationships of six axenic non-marine cyanobacteria.</title>
        <authorList>
            <person name="Will S.E."/>
            <person name="Henke P."/>
            <person name="Boedeker C."/>
            <person name="Huang S."/>
            <person name="Brinkmann H."/>
            <person name="Rohde M."/>
            <person name="Jarek M."/>
            <person name="Friedl T."/>
            <person name="Seufert S."/>
            <person name="Schumacher M."/>
            <person name="Overmann J."/>
            <person name="Neumann-Schaal M."/>
            <person name="Petersen J."/>
        </authorList>
    </citation>
    <scope>NUCLEOTIDE SEQUENCE [LARGE SCALE GENOMIC DNA]</scope>
    <source>
        <strain evidence="1">PCC 7102</strain>
    </source>
</reference>
<gene>
    <name evidence="1" type="ORF">DSM106972_098300</name>
</gene>
<protein>
    <submittedName>
        <fullName evidence="1">Uncharacterized protein</fullName>
    </submittedName>
</protein>
<evidence type="ECO:0000313" key="2">
    <source>
        <dbReference type="Proteomes" id="UP000271624"/>
    </source>
</evidence>
<accession>A0A433UG30</accession>
<dbReference type="OrthoDB" id="516854at2"/>
<dbReference type="Proteomes" id="UP000271624">
    <property type="component" value="Unassembled WGS sequence"/>
</dbReference>
<reference evidence="1" key="1">
    <citation type="submission" date="2018-12" db="EMBL/GenBank/DDBJ databases">
        <authorList>
            <person name="Will S."/>
            <person name="Neumann-Schaal M."/>
            <person name="Henke P."/>
        </authorList>
    </citation>
    <scope>NUCLEOTIDE SEQUENCE</scope>
    <source>
        <strain evidence="1">PCC 7102</strain>
    </source>
</reference>
<evidence type="ECO:0000313" key="1">
    <source>
        <dbReference type="EMBL" id="RUS92780.1"/>
    </source>
</evidence>
<dbReference type="RefSeq" id="WP_127087718.1">
    <property type="nucleotide sequence ID" value="NZ_RSCL01000069.1"/>
</dbReference>
<keyword evidence="2" id="KW-1185">Reference proteome</keyword>
<proteinExistence type="predicted"/>
<name>A0A433UG30_9CYAN</name>
<comment type="caution">
    <text evidence="1">The sequence shown here is derived from an EMBL/GenBank/DDBJ whole genome shotgun (WGS) entry which is preliminary data.</text>
</comment>
<dbReference type="AlphaFoldDB" id="A0A433UG30"/>